<keyword evidence="6 15" id="KW-0548">Nucleotidyltransferase</keyword>
<evidence type="ECO:0000256" key="4">
    <source>
        <dbReference type="ARBA" id="ARBA00022490"/>
    </source>
</evidence>
<keyword evidence="8 15" id="KW-0479">Metal-binding</keyword>
<evidence type="ECO:0000256" key="10">
    <source>
        <dbReference type="ARBA" id="ARBA00022842"/>
    </source>
</evidence>
<feature type="domain" description="UmuC" evidence="16">
    <location>
        <begin position="12"/>
        <end position="192"/>
    </location>
</feature>
<comment type="function">
    <text evidence="15">Poorly processive, error-prone DNA polymerase involved in untargeted mutagenesis. Copies undamaged DNA at stalled replication forks, which arise in vivo from mismatched or misaligned primer ends. These misaligned primers can be extended by PolIV. Exhibits no 3'-5' exonuclease (proofreading) activity. May be involved in translesional synthesis, in conjunction with the beta clamp from PolIII.</text>
</comment>
<dbReference type="SUPFAM" id="SSF100879">
    <property type="entry name" value="Lesion bypass DNA polymerase (Y-family), little finger domain"/>
    <property type="match status" value="1"/>
</dbReference>
<comment type="subunit">
    <text evidence="15">Monomer.</text>
</comment>
<dbReference type="InterPro" id="IPR017961">
    <property type="entry name" value="DNA_pol_Y-fam_little_finger"/>
</dbReference>
<evidence type="ECO:0000256" key="8">
    <source>
        <dbReference type="ARBA" id="ARBA00022723"/>
    </source>
</evidence>
<evidence type="ECO:0000313" key="18">
    <source>
        <dbReference type="Proteomes" id="UP001626537"/>
    </source>
</evidence>
<dbReference type="InterPro" id="IPR036775">
    <property type="entry name" value="DNA_pol_Y-fam_lit_finger_sf"/>
</dbReference>
<dbReference type="EMBL" id="CP136864">
    <property type="protein sequence ID" value="WOJ94571.1"/>
    <property type="molecule type" value="Genomic_DNA"/>
</dbReference>
<dbReference type="Gene3D" id="3.40.1170.60">
    <property type="match status" value="1"/>
</dbReference>
<dbReference type="SUPFAM" id="SSF56672">
    <property type="entry name" value="DNA/RNA polymerases"/>
    <property type="match status" value="1"/>
</dbReference>
<sequence length="373" mass="40991">MTEDSPANPRKIIHVDMDAFYASVEQRDDPSLRGKPLAVGGSAKRGVVAAASYEARKFGVKSAMPGVTARRRCPKLLFVKPRFEVYRAVSRQLHEIFARYTELIEPLSLDEAYLDVTADTAGIGSATGIAEAIRRNIRDELHLTASAGVSYNKFIAKVASDQNKPDGVLVVRPGEGADFVASLPARRFYGVGPRTAERMSALGIHTGADIRAQTLSFLEQHFGKSAHYLYQASRGEDYRSVRPDRERKSIGGERTYSQDLLLDEDLRTALEHIIDIVWERIEKNKTLGRTVTLKVKYADFQQITRARSVSPPVETRADFERISRGLLEALLPVAKGVRLLGLTLSALEAPLGASIDDPEGVAEAGPVQESLAF</sequence>
<dbReference type="Proteomes" id="UP001626537">
    <property type="component" value="Chromosome"/>
</dbReference>
<feature type="site" description="Substrate discrimination" evidence="15">
    <location>
        <position position="21"/>
    </location>
</feature>
<comment type="catalytic activity">
    <reaction evidence="14 15">
        <text>DNA(n) + a 2'-deoxyribonucleoside 5'-triphosphate = DNA(n+1) + diphosphate</text>
        <dbReference type="Rhea" id="RHEA:22508"/>
        <dbReference type="Rhea" id="RHEA-COMP:17339"/>
        <dbReference type="Rhea" id="RHEA-COMP:17340"/>
        <dbReference type="ChEBI" id="CHEBI:33019"/>
        <dbReference type="ChEBI" id="CHEBI:61560"/>
        <dbReference type="ChEBI" id="CHEBI:173112"/>
        <dbReference type="EC" id="2.7.7.7"/>
    </reaction>
</comment>
<evidence type="ECO:0000256" key="13">
    <source>
        <dbReference type="ARBA" id="ARBA00023204"/>
    </source>
</evidence>
<dbReference type="EC" id="2.7.7.7" evidence="15"/>
<proteinExistence type="inferred from homology"/>
<dbReference type="PROSITE" id="PS50173">
    <property type="entry name" value="UMUC"/>
    <property type="match status" value="1"/>
</dbReference>
<keyword evidence="13 15" id="KW-0234">DNA repair</keyword>
<dbReference type="Gene3D" id="1.10.150.20">
    <property type="entry name" value="5' to 3' exonuclease, C-terminal subdomain"/>
    <property type="match status" value="1"/>
</dbReference>
<keyword evidence="10 15" id="KW-0460">Magnesium</keyword>
<dbReference type="Gene3D" id="3.30.70.270">
    <property type="match status" value="1"/>
</dbReference>
<dbReference type="PANTHER" id="PTHR11076:SF33">
    <property type="entry name" value="DNA POLYMERASE KAPPA"/>
    <property type="match status" value="1"/>
</dbReference>
<dbReference type="HAMAP" id="MF_01113">
    <property type="entry name" value="DNApol_IV"/>
    <property type="match status" value="1"/>
</dbReference>
<dbReference type="Gene3D" id="3.30.1490.100">
    <property type="entry name" value="DNA polymerase, Y-family, little finger domain"/>
    <property type="match status" value="1"/>
</dbReference>
<evidence type="ECO:0000256" key="6">
    <source>
        <dbReference type="ARBA" id="ARBA00022695"/>
    </source>
</evidence>
<feature type="active site" evidence="15">
    <location>
        <position position="111"/>
    </location>
</feature>
<evidence type="ECO:0000256" key="2">
    <source>
        <dbReference type="ARBA" id="ARBA00010945"/>
    </source>
</evidence>
<name>A0ABZ0I5R9_9GAMM</name>
<dbReference type="RefSeq" id="WP_407349208.1">
    <property type="nucleotide sequence ID" value="NZ_CP136864.1"/>
</dbReference>
<evidence type="ECO:0000256" key="12">
    <source>
        <dbReference type="ARBA" id="ARBA00023125"/>
    </source>
</evidence>
<evidence type="ECO:0000256" key="1">
    <source>
        <dbReference type="ARBA" id="ARBA00004496"/>
    </source>
</evidence>
<dbReference type="InterPro" id="IPR022880">
    <property type="entry name" value="DNApol_IV"/>
</dbReference>
<keyword evidence="5 15" id="KW-0808">Transferase</keyword>
<feature type="binding site" evidence="15">
    <location>
        <position position="16"/>
    </location>
    <ligand>
        <name>Mg(2+)</name>
        <dbReference type="ChEBI" id="CHEBI:18420"/>
    </ligand>
</feature>
<dbReference type="InterPro" id="IPR001126">
    <property type="entry name" value="UmuC"/>
</dbReference>
<keyword evidence="7 15" id="KW-0235">DNA replication</keyword>
<reference evidence="17 18" key="1">
    <citation type="submission" date="2023-10" db="EMBL/GenBank/DDBJ databases">
        <title>Two novel species belonging to the OM43/NOR5 clade.</title>
        <authorList>
            <person name="Park M."/>
        </authorList>
    </citation>
    <scope>NUCLEOTIDE SEQUENCE [LARGE SCALE GENOMIC DNA]</scope>
    <source>
        <strain evidence="17 18">IMCC43200</strain>
    </source>
</reference>
<evidence type="ECO:0000313" key="17">
    <source>
        <dbReference type="EMBL" id="WOJ94571.1"/>
    </source>
</evidence>
<dbReference type="InterPro" id="IPR043502">
    <property type="entry name" value="DNA/RNA_pol_sf"/>
</dbReference>
<dbReference type="GO" id="GO:0003887">
    <property type="term" value="F:DNA-directed DNA polymerase activity"/>
    <property type="evidence" value="ECO:0007669"/>
    <property type="project" value="UniProtKB-EC"/>
</dbReference>
<dbReference type="InterPro" id="IPR050116">
    <property type="entry name" value="DNA_polymerase-Y"/>
</dbReference>
<evidence type="ECO:0000256" key="14">
    <source>
        <dbReference type="ARBA" id="ARBA00049244"/>
    </source>
</evidence>
<comment type="similarity">
    <text evidence="2 15">Belongs to the DNA polymerase type-Y family.</text>
</comment>
<keyword evidence="12 15" id="KW-0238">DNA-binding</keyword>
<dbReference type="CDD" id="cd03586">
    <property type="entry name" value="PolY_Pol_IV_kappa"/>
    <property type="match status" value="1"/>
</dbReference>
<dbReference type="Pfam" id="PF21999">
    <property type="entry name" value="IMS_HHH_1"/>
    <property type="match status" value="1"/>
</dbReference>
<comment type="subcellular location">
    <subcellularLocation>
        <location evidence="1 15">Cytoplasm</location>
    </subcellularLocation>
</comment>
<dbReference type="NCBIfam" id="NF002677">
    <property type="entry name" value="PRK02406.1"/>
    <property type="match status" value="1"/>
</dbReference>
<keyword evidence="18" id="KW-1185">Reference proteome</keyword>
<evidence type="ECO:0000259" key="16">
    <source>
        <dbReference type="PROSITE" id="PS50173"/>
    </source>
</evidence>
<evidence type="ECO:0000256" key="11">
    <source>
        <dbReference type="ARBA" id="ARBA00022932"/>
    </source>
</evidence>
<dbReference type="PANTHER" id="PTHR11076">
    <property type="entry name" value="DNA REPAIR POLYMERASE UMUC / TRANSFERASE FAMILY MEMBER"/>
    <property type="match status" value="1"/>
</dbReference>
<dbReference type="InterPro" id="IPR053848">
    <property type="entry name" value="IMS_HHH_1"/>
</dbReference>
<keyword evidence="4 15" id="KW-0963">Cytoplasm</keyword>
<feature type="binding site" evidence="15">
    <location>
        <position position="110"/>
    </location>
    <ligand>
        <name>Mg(2+)</name>
        <dbReference type="ChEBI" id="CHEBI:18420"/>
    </ligand>
</feature>
<gene>
    <name evidence="15 17" type="primary">dinB</name>
    <name evidence="17" type="ORF">R0135_05250</name>
</gene>
<evidence type="ECO:0000256" key="15">
    <source>
        <dbReference type="HAMAP-Rule" id="MF_01113"/>
    </source>
</evidence>
<comment type="cofactor">
    <cofactor evidence="15">
        <name>Mg(2+)</name>
        <dbReference type="ChEBI" id="CHEBI:18420"/>
    </cofactor>
    <text evidence="15">Binds 2 magnesium ions per subunit.</text>
</comment>
<keyword evidence="11 15" id="KW-0239">DNA-directed DNA polymerase</keyword>
<evidence type="ECO:0000256" key="5">
    <source>
        <dbReference type="ARBA" id="ARBA00022679"/>
    </source>
</evidence>
<protein>
    <recommendedName>
        <fullName evidence="15">DNA polymerase IV</fullName>
        <shortName evidence="15">Pol IV</shortName>
        <ecNumber evidence="15">2.7.7.7</ecNumber>
    </recommendedName>
</protein>
<evidence type="ECO:0000256" key="3">
    <source>
        <dbReference type="ARBA" id="ARBA00022457"/>
    </source>
</evidence>
<organism evidence="17 18">
    <name type="scientific">Congregibacter variabilis</name>
    <dbReference type="NCBI Taxonomy" id="3081200"/>
    <lineage>
        <taxon>Bacteria</taxon>
        <taxon>Pseudomonadati</taxon>
        <taxon>Pseudomonadota</taxon>
        <taxon>Gammaproteobacteria</taxon>
        <taxon>Cellvibrionales</taxon>
        <taxon>Halieaceae</taxon>
        <taxon>Congregibacter</taxon>
    </lineage>
</organism>
<dbReference type="Pfam" id="PF11799">
    <property type="entry name" value="IMS_C"/>
    <property type="match status" value="1"/>
</dbReference>
<keyword evidence="3 15" id="KW-0515">Mutator protein</keyword>
<dbReference type="Pfam" id="PF00817">
    <property type="entry name" value="IMS"/>
    <property type="match status" value="1"/>
</dbReference>
<evidence type="ECO:0000256" key="7">
    <source>
        <dbReference type="ARBA" id="ARBA00022705"/>
    </source>
</evidence>
<keyword evidence="9 15" id="KW-0227">DNA damage</keyword>
<dbReference type="InterPro" id="IPR043128">
    <property type="entry name" value="Rev_trsase/Diguanyl_cyclase"/>
</dbReference>
<evidence type="ECO:0000256" key="9">
    <source>
        <dbReference type="ARBA" id="ARBA00022763"/>
    </source>
</evidence>
<accession>A0ABZ0I5R9</accession>